<dbReference type="GO" id="GO:0007155">
    <property type="term" value="P:cell adhesion"/>
    <property type="evidence" value="ECO:0007669"/>
    <property type="project" value="InterPro"/>
</dbReference>
<dbReference type="EMBL" id="OX597833">
    <property type="protein sequence ID" value="CAI9737502.1"/>
    <property type="molecule type" value="Genomic_DNA"/>
</dbReference>
<dbReference type="GO" id="GO:0019062">
    <property type="term" value="P:virion attachment to host cell"/>
    <property type="evidence" value="ECO:0007669"/>
    <property type="project" value="InterPro"/>
</dbReference>
<gene>
    <name evidence="3" type="ORF">OCTVUL_1B031624</name>
</gene>
<evidence type="ECO:0000256" key="2">
    <source>
        <dbReference type="ARBA" id="ARBA00022581"/>
    </source>
</evidence>
<proteinExistence type="predicted"/>
<dbReference type="Proteomes" id="UP001162480">
    <property type="component" value="Chromosome 20"/>
</dbReference>
<evidence type="ECO:0000313" key="3">
    <source>
        <dbReference type="EMBL" id="CAI9737502.1"/>
    </source>
</evidence>
<dbReference type="InterPro" id="IPR008982">
    <property type="entry name" value="Adenovirus_pIV-like_att"/>
</dbReference>
<accession>A0AA36BPF3</accession>
<evidence type="ECO:0000256" key="1">
    <source>
        <dbReference type="ARBA" id="ARBA00004328"/>
    </source>
</evidence>
<protein>
    <submittedName>
        <fullName evidence="3">Doublesex- and mab-3-related transcription factor 1-like</fullName>
    </submittedName>
</protein>
<keyword evidence="2" id="KW-0945">Host-virus interaction</keyword>
<evidence type="ECO:0000313" key="4">
    <source>
        <dbReference type="Proteomes" id="UP001162480"/>
    </source>
</evidence>
<organism evidence="3 4">
    <name type="scientific">Octopus vulgaris</name>
    <name type="common">Common octopus</name>
    <dbReference type="NCBI Taxonomy" id="6645"/>
    <lineage>
        <taxon>Eukaryota</taxon>
        <taxon>Metazoa</taxon>
        <taxon>Spiralia</taxon>
        <taxon>Lophotrochozoa</taxon>
        <taxon>Mollusca</taxon>
        <taxon>Cephalopoda</taxon>
        <taxon>Coleoidea</taxon>
        <taxon>Octopodiformes</taxon>
        <taxon>Octopoda</taxon>
        <taxon>Incirrata</taxon>
        <taxon>Octopodidae</taxon>
        <taxon>Octopus</taxon>
    </lineage>
</organism>
<dbReference type="SUPFAM" id="SSF49835">
    <property type="entry name" value="Virus attachment protein globular domain"/>
    <property type="match status" value="1"/>
</dbReference>
<dbReference type="AlphaFoldDB" id="A0AA36BPF3"/>
<name>A0AA36BPF3_OCTVU</name>
<reference evidence="3" key="1">
    <citation type="submission" date="2023-08" db="EMBL/GenBank/DDBJ databases">
        <authorList>
            <person name="Alioto T."/>
            <person name="Alioto T."/>
            <person name="Gomez Garrido J."/>
        </authorList>
    </citation>
    <scope>NUCLEOTIDE SEQUENCE</scope>
</reference>
<sequence length="162" mass="18347">MGDGPHHDVIVGLSSNISSDAPKLVDEDITQLVSISVFLSFKLTNRLLETSSILTQCYHEREKKERRRINRQQNLLRRYPDINVKDIFKGCIRCEKFCQQVTDYSNCVTADSFMPSPNAYPVVRQINGNQSMPSVNLQMPSTQPPPNKLVNGFLNSIQTSCE</sequence>
<keyword evidence="4" id="KW-1185">Reference proteome</keyword>
<comment type="subcellular location">
    <subcellularLocation>
        <location evidence="1">Virion</location>
    </subcellularLocation>
</comment>